<comment type="caution">
    <text evidence="2">The sequence shown here is derived from an EMBL/GenBank/DDBJ whole genome shotgun (WGS) entry which is preliminary data.</text>
</comment>
<evidence type="ECO:0000313" key="3">
    <source>
        <dbReference type="Proteomes" id="UP001152888"/>
    </source>
</evidence>
<dbReference type="EMBL" id="CAKOFQ010007484">
    <property type="protein sequence ID" value="CAH2002166.1"/>
    <property type="molecule type" value="Genomic_DNA"/>
</dbReference>
<feature type="region of interest" description="Disordered" evidence="1">
    <location>
        <begin position="55"/>
        <end position="76"/>
    </location>
</feature>
<gene>
    <name evidence="2" type="ORF">ACAOBT_LOCUS26644</name>
</gene>
<proteinExistence type="predicted"/>
<sequence length="76" mass="8710">MSTYRSAVTVTPAPSKNRDPKRQKIQQYNKRYHVGYEVTFHIGAVDFLLSKSENSASSHTQARNVHNGFLKRSKIM</sequence>
<accession>A0A9P0PYP2</accession>
<dbReference type="AlphaFoldDB" id="A0A9P0PYP2"/>
<evidence type="ECO:0000256" key="1">
    <source>
        <dbReference type="SAM" id="MobiDB-lite"/>
    </source>
</evidence>
<feature type="compositionally biased region" description="Polar residues" evidence="1">
    <location>
        <begin position="1"/>
        <end position="14"/>
    </location>
</feature>
<evidence type="ECO:0000313" key="2">
    <source>
        <dbReference type="EMBL" id="CAH2002166.1"/>
    </source>
</evidence>
<name>A0A9P0PYP2_ACAOB</name>
<dbReference type="Proteomes" id="UP001152888">
    <property type="component" value="Unassembled WGS sequence"/>
</dbReference>
<keyword evidence="3" id="KW-1185">Reference proteome</keyword>
<reference evidence="2" key="1">
    <citation type="submission" date="2022-03" db="EMBL/GenBank/DDBJ databases">
        <authorList>
            <person name="Sayadi A."/>
        </authorList>
    </citation>
    <scope>NUCLEOTIDE SEQUENCE</scope>
</reference>
<organism evidence="2 3">
    <name type="scientific">Acanthoscelides obtectus</name>
    <name type="common">Bean weevil</name>
    <name type="synonym">Bruchus obtectus</name>
    <dbReference type="NCBI Taxonomy" id="200917"/>
    <lineage>
        <taxon>Eukaryota</taxon>
        <taxon>Metazoa</taxon>
        <taxon>Ecdysozoa</taxon>
        <taxon>Arthropoda</taxon>
        <taxon>Hexapoda</taxon>
        <taxon>Insecta</taxon>
        <taxon>Pterygota</taxon>
        <taxon>Neoptera</taxon>
        <taxon>Endopterygota</taxon>
        <taxon>Coleoptera</taxon>
        <taxon>Polyphaga</taxon>
        <taxon>Cucujiformia</taxon>
        <taxon>Chrysomeloidea</taxon>
        <taxon>Chrysomelidae</taxon>
        <taxon>Bruchinae</taxon>
        <taxon>Bruchini</taxon>
        <taxon>Acanthoscelides</taxon>
    </lineage>
</organism>
<feature type="region of interest" description="Disordered" evidence="1">
    <location>
        <begin position="1"/>
        <end position="23"/>
    </location>
</feature>
<feature type="compositionally biased region" description="Polar residues" evidence="1">
    <location>
        <begin position="55"/>
        <end position="64"/>
    </location>
</feature>
<protein>
    <submittedName>
        <fullName evidence="2">Uncharacterized protein</fullName>
    </submittedName>
</protein>